<dbReference type="InterPro" id="IPR001339">
    <property type="entry name" value="mRNA_cap_enzyme_adenylation"/>
</dbReference>
<evidence type="ECO:0000256" key="8">
    <source>
        <dbReference type="ARBA" id="ARBA00031344"/>
    </source>
</evidence>
<evidence type="ECO:0000259" key="10">
    <source>
        <dbReference type="Pfam" id="PF01331"/>
    </source>
</evidence>
<evidence type="ECO:0000256" key="4">
    <source>
        <dbReference type="ARBA" id="ARBA00022448"/>
    </source>
</evidence>
<evidence type="ECO:0000256" key="5">
    <source>
        <dbReference type="ARBA" id="ARBA00022927"/>
    </source>
</evidence>
<dbReference type="EMBL" id="MZMZ02002643">
    <property type="protein sequence ID" value="RQM24860.1"/>
    <property type="molecule type" value="Genomic_DNA"/>
</dbReference>
<dbReference type="PANTHER" id="PTHR12961:SF0">
    <property type="entry name" value="CONSERVED OLIGOMERIC GOLGI COMPLEX SUBUNIT 2"/>
    <property type="match status" value="1"/>
</dbReference>
<name>A0A425D6B7_APHAT</name>
<dbReference type="SUPFAM" id="SSF52799">
    <property type="entry name" value="(Phosphotyrosine protein) phosphatases II"/>
    <property type="match status" value="1"/>
</dbReference>
<feature type="domain" description="mRNA capping enzyme adenylation" evidence="10">
    <location>
        <begin position="857"/>
        <end position="975"/>
    </location>
</feature>
<evidence type="ECO:0000256" key="7">
    <source>
        <dbReference type="ARBA" id="ARBA00023136"/>
    </source>
</evidence>
<keyword evidence="6" id="KW-0333">Golgi apparatus</keyword>
<dbReference type="InterPro" id="IPR009316">
    <property type="entry name" value="COG2"/>
</dbReference>
<dbReference type="GO" id="GO:0005524">
    <property type="term" value="F:ATP binding"/>
    <property type="evidence" value="ECO:0007669"/>
    <property type="project" value="InterPro"/>
</dbReference>
<evidence type="ECO:0000256" key="2">
    <source>
        <dbReference type="ARBA" id="ARBA00007603"/>
    </source>
</evidence>
<feature type="compositionally biased region" description="Pro residues" evidence="9">
    <location>
        <begin position="789"/>
        <end position="801"/>
    </location>
</feature>
<dbReference type="Proteomes" id="UP000284702">
    <property type="component" value="Unassembled WGS sequence"/>
</dbReference>
<gene>
    <name evidence="13" type="ORF">B5M09_000053</name>
</gene>
<evidence type="ECO:0000256" key="1">
    <source>
        <dbReference type="ARBA" id="ARBA00004395"/>
    </source>
</evidence>
<evidence type="ECO:0000256" key="9">
    <source>
        <dbReference type="SAM" id="MobiDB-lite"/>
    </source>
</evidence>
<dbReference type="SUPFAM" id="SSF56091">
    <property type="entry name" value="DNA ligase/mRNA capping enzyme, catalytic domain"/>
    <property type="match status" value="1"/>
</dbReference>
<keyword evidence="5" id="KW-0653">Protein transport</keyword>
<dbReference type="InterPro" id="IPR029021">
    <property type="entry name" value="Prot-tyrosine_phosphatase-like"/>
</dbReference>
<organism evidence="13 14">
    <name type="scientific">Aphanomyces astaci</name>
    <name type="common">Crayfish plague agent</name>
    <dbReference type="NCBI Taxonomy" id="112090"/>
    <lineage>
        <taxon>Eukaryota</taxon>
        <taxon>Sar</taxon>
        <taxon>Stramenopiles</taxon>
        <taxon>Oomycota</taxon>
        <taxon>Saprolegniomycetes</taxon>
        <taxon>Saprolegniales</taxon>
        <taxon>Verrucalvaceae</taxon>
        <taxon>Aphanomyces</taxon>
    </lineage>
</organism>
<accession>A0A425D6B7</accession>
<evidence type="ECO:0000259" key="12">
    <source>
        <dbReference type="Pfam" id="PF12022"/>
    </source>
</evidence>
<dbReference type="VEuPathDB" id="FungiDB:H257_05896"/>
<dbReference type="GO" id="GO:0006891">
    <property type="term" value="P:intra-Golgi vesicle-mediated transport"/>
    <property type="evidence" value="ECO:0007669"/>
    <property type="project" value="TreeGrafter"/>
</dbReference>
<feature type="compositionally biased region" description="Pro residues" evidence="9">
    <location>
        <begin position="761"/>
        <end position="774"/>
    </location>
</feature>
<dbReference type="GO" id="GO:0015031">
    <property type="term" value="P:protein transport"/>
    <property type="evidence" value="ECO:0007669"/>
    <property type="project" value="UniProtKB-KW"/>
</dbReference>
<evidence type="ECO:0000256" key="3">
    <source>
        <dbReference type="ARBA" id="ARBA00020977"/>
    </source>
</evidence>
<dbReference type="InterPro" id="IPR024603">
    <property type="entry name" value="COG_complex_COG2_C"/>
</dbReference>
<protein>
    <recommendedName>
        <fullName evidence="3">Conserved oligomeric Golgi complex subunit 2</fullName>
    </recommendedName>
    <alternativeName>
        <fullName evidence="8">Component of oligomeric Golgi complex 2</fullName>
    </alternativeName>
</protein>
<dbReference type="Pfam" id="PF01331">
    <property type="entry name" value="mRNA_cap_enzyme"/>
    <property type="match status" value="1"/>
</dbReference>
<feature type="region of interest" description="Disordered" evidence="9">
    <location>
        <begin position="755"/>
        <end position="801"/>
    </location>
</feature>
<comment type="similarity">
    <text evidence="2">Belongs to the COG2 family.</text>
</comment>
<dbReference type="Gene3D" id="3.30.470.30">
    <property type="entry name" value="DNA ligase/mRNA capping enzyme"/>
    <property type="match status" value="1"/>
</dbReference>
<reference evidence="13" key="1">
    <citation type="submission" date="2018-07" db="EMBL/GenBank/DDBJ databases">
        <title>Annotation of Aphanomyces astaci genome assembly.</title>
        <authorList>
            <person name="Studholme D.J."/>
        </authorList>
    </citation>
    <scope>NUCLEOTIDE SEQUENCE [LARGE SCALE GENOMIC DNA]</scope>
    <source>
        <strain evidence="13">Pc</strain>
    </source>
</reference>
<feature type="domain" description="COG complex component COG2 C-terminal" evidence="12">
    <location>
        <begin position="411"/>
        <end position="521"/>
    </location>
</feature>
<dbReference type="GO" id="GO:0004484">
    <property type="term" value="F:mRNA guanylyltransferase activity"/>
    <property type="evidence" value="ECO:0007669"/>
    <property type="project" value="InterPro"/>
</dbReference>
<sequence length="1012" mass="111530">MPNKKATMGYCFEEAAFEADDFHAATFLEECQSRSPIVQVHHDLEKLMQSLENQHALVQKAEVHVAELTELQTQKANLQLSITIAEKFHAVESLLGITPPGNTTSDACDAASAMFTSTEQSIRLERSARLVLELGSLLAQGLDIPSILAELATEIVPDSFYAREHTINTANVSHLLRAYVLLEDASTAESMVARLVMQPFLDETMTRGRLDGKHRGSCEGLSGMYASVLTFVERTLGGVLALAVCQGGDATNSVDLLGQSVWTPVLDTMRSKLGEVFTPANPDRFHHVRPCIPNFTTSMSFVASLEQLCLSPGAALRFRSTHVQPFRDSWNLVVYMQLRQNELNQVLAASKATPRPVVDSTFAFPVTTATWHVLVKTWADGVVLAPLVAASARYSLTVLSQYMAYWRDPLESAVALVANASKTTATLFADVHHPGLTSCDDVYCQYQMTNKPMPTTPSTYVATVTRPLDEFLAKWREDVGTHPLASDVLSTTMDSYASAALDLLKSATELEESLKSRKNQRLMMKTPPFGGLVENIVPIRPPLSTLYEVHYDSSFKGATPTDLMEGLIEQAKRGKVFNVATVIDASGNGVYYHERGYVALVSYTEWNDWDVEYVKIPADTDNDAVHDAASATEIVPSKSFVNKFLQSVQQHFAGDRCDENIAVFGARGYNTSAFLIVCYLVELKGLSLNDALEAYKKTNPVLYKRYYSTLKPQGLRIRRPDPPSWDPVAADDSPEAIGADILTDDDKAQPFVRSQSAAIAPPKPAASYPPPPSSMPSTASHHHPSYKPAAPPVFHMPPPVAKKPLTKKRKIRTWEDDVEPFPFGDAVPVDSAEHERLVAVVAELTGGLSDGFPGCEHENTDKTLVDGVLVLDRDGGAVVRRFLAFDLIAWEGASVYKSKLEKRLQCLQNEIILPRKTDKTLEGADESFRVRMKDHFRLDKTEHLLRNFIPKVTHDVEGLIFTPKQATYGVGGFEADEPVFKFVTDASMMMMGGLDGSLTEGQLLQYIQHIPK</sequence>
<dbReference type="GO" id="GO:0006370">
    <property type="term" value="P:7-methylguanosine mRNA capping"/>
    <property type="evidence" value="ECO:0007669"/>
    <property type="project" value="InterPro"/>
</dbReference>
<keyword evidence="14" id="KW-1185">Reference proteome</keyword>
<dbReference type="Pfam" id="PF06148">
    <property type="entry name" value="COG2_N"/>
    <property type="match status" value="1"/>
</dbReference>
<dbReference type="Gene3D" id="3.90.190.10">
    <property type="entry name" value="Protein tyrosine phosphatase superfamily"/>
    <property type="match status" value="1"/>
</dbReference>
<evidence type="ECO:0000313" key="14">
    <source>
        <dbReference type="Proteomes" id="UP000284702"/>
    </source>
</evidence>
<comment type="subcellular location">
    <subcellularLocation>
        <location evidence="1">Golgi apparatus membrane</location>
        <topology evidence="1">Peripheral membrane protein</topology>
    </subcellularLocation>
</comment>
<evidence type="ECO:0000313" key="13">
    <source>
        <dbReference type="EMBL" id="RQM24860.1"/>
    </source>
</evidence>
<evidence type="ECO:0000256" key="6">
    <source>
        <dbReference type="ARBA" id="ARBA00023034"/>
    </source>
</evidence>
<keyword evidence="7" id="KW-0472">Membrane</keyword>
<keyword evidence="4" id="KW-0813">Transport</keyword>
<feature type="domain" description="Conserved oligomeric Golgi complex subunit 2 N-terminal" evidence="11">
    <location>
        <begin position="11"/>
        <end position="54"/>
    </location>
</feature>
<dbReference type="Pfam" id="PF12022">
    <property type="entry name" value="COG2_C"/>
    <property type="match status" value="2"/>
</dbReference>
<dbReference type="AlphaFoldDB" id="A0A425D6B7"/>
<feature type="domain" description="COG complex component COG2 C-terminal" evidence="12">
    <location>
        <begin position="330"/>
        <end position="406"/>
    </location>
</feature>
<dbReference type="GO" id="GO:0017119">
    <property type="term" value="C:Golgi transport complex"/>
    <property type="evidence" value="ECO:0007669"/>
    <property type="project" value="TreeGrafter"/>
</dbReference>
<dbReference type="VEuPathDB" id="FungiDB:H257_05897"/>
<dbReference type="InterPro" id="IPR024602">
    <property type="entry name" value="COG_su2_N"/>
</dbReference>
<evidence type="ECO:0000259" key="11">
    <source>
        <dbReference type="Pfam" id="PF06148"/>
    </source>
</evidence>
<dbReference type="PANTHER" id="PTHR12961">
    <property type="entry name" value="CONSERVED OLIGOMERIC GOLGI COMPLEX COMPONENT 2"/>
    <property type="match status" value="1"/>
</dbReference>
<dbReference type="GO" id="GO:0000139">
    <property type="term" value="C:Golgi membrane"/>
    <property type="evidence" value="ECO:0007669"/>
    <property type="project" value="UniProtKB-SubCell"/>
</dbReference>
<comment type="caution">
    <text evidence="13">The sequence shown here is derived from an EMBL/GenBank/DDBJ whole genome shotgun (WGS) entry which is preliminary data.</text>
</comment>
<dbReference type="GO" id="GO:0007030">
    <property type="term" value="P:Golgi organization"/>
    <property type="evidence" value="ECO:0007669"/>
    <property type="project" value="InterPro"/>
</dbReference>
<proteinExistence type="inferred from homology"/>